<organism evidence="9 10">
    <name type="scientific">Rehmannia glutinosa</name>
    <name type="common">Chinese foxglove</name>
    <dbReference type="NCBI Taxonomy" id="99300"/>
    <lineage>
        <taxon>Eukaryota</taxon>
        <taxon>Viridiplantae</taxon>
        <taxon>Streptophyta</taxon>
        <taxon>Embryophyta</taxon>
        <taxon>Tracheophyta</taxon>
        <taxon>Spermatophyta</taxon>
        <taxon>Magnoliopsida</taxon>
        <taxon>eudicotyledons</taxon>
        <taxon>Gunneridae</taxon>
        <taxon>Pentapetalae</taxon>
        <taxon>asterids</taxon>
        <taxon>lamiids</taxon>
        <taxon>Lamiales</taxon>
        <taxon>Orobanchaceae</taxon>
        <taxon>Rehmannieae</taxon>
        <taxon>Rehmannia</taxon>
    </lineage>
</organism>
<sequence length="630" mass="71373">MHAYNRLPSSGNSSPSSPPASPLSRSPRYRHRGSKSGRPPPKTLAQRLAWILLSVLLKRQGIFLFAPLLYIAGMLFYMGTVSFDVVPVIKHRPAPGSVYRSPQLYAKVRPEMDSDNSSADAELEMDKGEGKGYCYADYAKQLRKDKDISTIWKHSYKGGEWRPCINKSSEGVPESNGYIFVEANGGLNQQRTSICNAVAVAGYLNATLVIPNFHFHSIWRDPSYLFENASIILDTVSKFGDIYDEEFFIKTLENDVRIVKTIPGHIMERFDYNMTNVYNFRIKAWSSIQYYSNTVLPKLLEEKIIRISPFANRLSFDAPPEVQRLRCLANYQALRFADPISTLGETLVARMKERSTNNSGKYISVHLRFEEDMVAFSCCVYDGGEQEKLDMDAARERGWKGKFTKRGRVYHPGGIRLNGKCPLTPLEHLPYCHPLDEGEGHGDVEVEEEEVGLMLRGMGFDRSTSIYLASGRIYDSERYMAPLLEMFPFLQTKEMLASAEELAPFQNYSSRMAAIDYTVCLHSEVFVTTQGGNFPQFLLGHRRYLFGGHSRTIKPDKRKLALLFDNPNIGWRSFKRQMLNMRAHSDSKGIEIKRPNDSIYSYPCPDCMCKVNKTDDSKPSSSSLSSSSAT</sequence>
<proteinExistence type="inferred from homology"/>
<comment type="similarity">
    <text evidence="1">Belongs to the glycosyltransferase GT106 family.</text>
</comment>
<protein>
    <recommendedName>
        <fullName evidence="6">O-fucosyltransferase family protein</fullName>
    </recommendedName>
</protein>
<dbReference type="InterPro" id="IPR024709">
    <property type="entry name" value="FucosylTrfase_pln"/>
</dbReference>
<comment type="caution">
    <text evidence="9">The sequence shown here is derived from an EMBL/GenBank/DDBJ whole genome shotgun (WGS) entry which is preliminary data.</text>
</comment>
<evidence type="ECO:0000256" key="1">
    <source>
        <dbReference type="ARBA" id="ARBA00007737"/>
    </source>
</evidence>
<evidence type="ECO:0000256" key="2">
    <source>
        <dbReference type="ARBA" id="ARBA00022676"/>
    </source>
</evidence>
<evidence type="ECO:0000256" key="3">
    <source>
        <dbReference type="ARBA" id="ARBA00022679"/>
    </source>
</evidence>
<keyword evidence="8" id="KW-1133">Transmembrane helix</keyword>
<feature type="transmembrane region" description="Helical" evidence="8">
    <location>
        <begin position="62"/>
        <end position="83"/>
    </location>
</feature>
<keyword evidence="8" id="KW-0472">Membrane</keyword>
<dbReference type="PANTHER" id="PTHR31288:SF10">
    <property type="entry name" value="PROTEIN ESMERALDA 1"/>
    <property type="match status" value="1"/>
</dbReference>
<evidence type="ECO:0000256" key="6">
    <source>
        <dbReference type="ARBA" id="ARBA00030350"/>
    </source>
</evidence>
<keyword evidence="2" id="KW-0328">Glycosyltransferase</keyword>
<keyword evidence="8" id="KW-0812">Transmembrane</keyword>
<evidence type="ECO:0000256" key="8">
    <source>
        <dbReference type="SAM" id="Phobius"/>
    </source>
</evidence>
<evidence type="ECO:0000313" key="9">
    <source>
        <dbReference type="EMBL" id="KAK6146777.1"/>
    </source>
</evidence>
<dbReference type="Pfam" id="PF10250">
    <property type="entry name" value="O-FucT"/>
    <property type="match status" value="1"/>
</dbReference>
<dbReference type="Proteomes" id="UP001318860">
    <property type="component" value="Unassembled WGS sequence"/>
</dbReference>
<gene>
    <name evidence="9" type="ORF">DH2020_020646</name>
</gene>
<keyword evidence="5" id="KW-0119">Carbohydrate metabolism</keyword>
<keyword evidence="3" id="KW-0808">Transferase</keyword>
<name>A0ABR0WGT1_REHGL</name>
<dbReference type="PIRSF" id="PIRSF009360">
    <property type="entry name" value="UCP009360"/>
    <property type="match status" value="1"/>
</dbReference>
<accession>A0ABR0WGT1</accession>
<reference evidence="9 10" key="1">
    <citation type="journal article" date="2021" name="Comput. Struct. Biotechnol. J.">
        <title>De novo genome assembly of the potent medicinal plant Rehmannia glutinosa using nanopore technology.</title>
        <authorList>
            <person name="Ma L."/>
            <person name="Dong C."/>
            <person name="Song C."/>
            <person name="Wang X."/>
            <person name="Zheng X."/>
            <person name="Niu Y."/>
            <person name="Chen S."/>
            <person name="Feng W."/>
        </authorList>
    </citation>
    <scope>NUCLEOTIDE SEQUENCE [LARGE SCALE GENOMIC DNA]</scope>
    <source>
        <strain evidence="9">DH-2019</strain>
    </source>
</reference>
<keyword evidence="4" id="KW-0294">Fucose metabolism</keyword>
<evidence type="ECO:0000256" key="5">
    <source>
        <dbReference type="ARBA" id="ARBA00023277"/>
    </source>
</evidence>
<dbReference type="PANTHER" id="PTHR31288">
    <property type="entry name" value="O-FUCOSYLTRANSFERASE FAMILY PROTEIN"/>
    <property type="match status" value="1"/>
</dbReference>
<dbReference type="CDD" id="cd11299">
    <property type="entry name" value="O-FucT_plant"/>
    <property type="match status" value="1"/>
</dbReference>
<dbReference type="InterPro" id="IPR019378">
    <property type="entry name" value="GDP-Fuc_O-FucTrfase"/>
</dbReference>
<evidence type="ECO:0000256" key="4">
    <source>
        <dbReference type="ARBA" id="ARBA00023253"/>
    </source>
</evidence>
<dbReference type="EMBL" id="JABTTQ020000011">
    <property type="protein sequence ID" value="KAK6146777.1"/>
    <property type="molecule type" value="Genomic_DNA"/>
</dbReference>
<evidence type="ECO:0000313" key="10">
    <source>
        <dbReference type="Proteomes" id="UP001318860"/>
    </source>
</evidence>
<feature type="region of interest" description="Disordered" evidence="7">
    <location>
        <begin position="1"/>
        <end position="41"/>
    </location>
</feature>
<evidence type="ECO:0000256" key="7">
    <source>
        <dbReference type="SAM" id="MobiDB-lite"/>
    </source>
</evidence>
<keyword evidence="10" id="KW-1185">Reference proteome</keyword>